<dbReference type="InterPro" id="IPR011330">
    <property type="entry name" value="Glyco_hydro/deAcase_b/a-brl"/>
</dbReference>
<dbReference type="GO" id="GO:0046872">
    <property type="term" value="F:metal ion binding"/>
    <property type="evidence" value="ECO:0007669"/>
    <property type="project" value="UniProtKB-KW"/>
</dbReference>
<gene>
    <name evidence="6" type="ORF">FDA38_40195</name>
</gene>
<sequence>MDGVGVAEVRLVVQADDFGMLHAVNVGTVEAFRDGIVTQVSTMAACPWFTEAAALAREFGIPLGVHQTLTCEWDFLRWRPLTSGTSLVGEDGTFLRSVAEAQASVTYEDSVAELNAQVAKFAAEGLAIEYLDVHMGQSATPAAYDEVSRAAGKPFIYGAVESQRFASIETLSDRDADVKRAWLLEYLDKLTPGVHLLVTHCAAAEPELGALHKPGSYTYRWAEEYRLSDQELVTDPEIRKAIEERGIELTTVAAAFS</sequence>
<dbReference type="InterPro" id="IPR006879">
    <property type="entry name" value="YdjC-like"/>
</dbReference>
<evidence type="ECO:0000256" key="2">
    <source>
        <dbReference type="ARBA" id="ARBA00022723"/>
    </source>
</evidence>
<reference evidence="6 7" key="1">
    <citation type="submission" date="2019-04" db="EMBL/GenBank/DDBJ databases">
        <title>Kribbella sp. NEAU-THZ 27 nov., a novel actinomycete isolated from soil.</title>
        <authorList>
            <person name="Duan L."/>
        </authorList>
    </citation>
    <scope>NUCLEOTIDE SEQUENCE [LARGE SCALE GENOMIC DNA]</scope>
    <source>
        <strain evidence="7">NEAU-THZ27</strain>
    </source>
</reference>
<dbReference type="GO" id="GO:0016787">
    <property type="term" value="F:hydrolase activity"/>
    <property type="evidence" value="ECO:0007669"/>
    <property type="project" value="UniProtKB-KW"/>
</dbReference>
<evidence type="ECO:0000256" key="4">
    <source>
        <dbReference type="ARBA" id="ARBA00022842"/>
    </source>
</evidence>
<dbReference type="Pfam" id="PF04794">
    <property type="entry name" value="YdjC"/>
    <property type="match status" value="1"/>
</dbReference>
<organism evidence="6 7">
    <name type="scientific">Kribbella jiaozuonensis</name>
    <dbReference type="NCBI Taxonomy" id="2575441"/>
    <lineage>
        <taxon>Bacteria</taxon>
        <taxon>Bacillati</taxon>
        <taxon>Actinomycetota</taxon>
        <taxon>Actinomycetes</taxon>
        <taxon>Propionibacteriales</taxon>
        <taxon>Kribbellaceae</taxon>
        <taxon>Kribbella</taxon>
    </lineage>
</organism>
<protein>
    <submittedName>
        <fullName evidence="6">ChbG/HpnK family deacetylase</fullName>
    </submittedName>
</protein>
<evidence type="ECO:0000313" key="7">
    <source>
        <dbReference type="Proteomes" id="UP000305836"/>
    </source>
</evidence>
<dbReference type="EMBL" id="SZPZ01000007">
    <property type="protein sequence ID" value="TKK73525.1"/>
    <property type="molecule type" value="Genomic_DNA"/>
</dbReference>
<comment type="cofactor">
    <cofactor evidence="1">
        <name>Mg(2+)</name>
        <dbReference type="ChEBI" id="CHEBI:18420"/>
    </cofactor>
</comment>
<proteinExistence type="predicted"/>
<dbReference type="PANTHER" id="PTHR31609:SF1">
    <property type="entry name" value="CARBOHYDRATE DEACETYLASE"/>
    <property type="match status" value="1"/>
</dbReference>
<dbReference type="SUPFAM" id="SSF88713">
    <property type="entry name" value="Glycoside hydrolase/deacetylase"/>
    <property type="match status" value="1"/>
</dbReference>
<dbReference type="PANTHER" id="PTHR31609">
    <property type="entry name" value="YDJC DEACETYLASE FAMILY MEMBER"/>
    <property type="match status" value="1"/>
</dbReference>
<keyword evidence="4" id="KW-0460">Magnesium</keyword>
<keyword evidence="2" id="KW-0479">Metal-binding</keyword>
<evidence type="ECO:0000313" key="6">
    <source>
        <dbReference type="EMBL" id="TKK73525.1"/>
    </source>
</evidence>
<keyword evidence="7" id="KW-1185">Reference proteome</keyword>
<dbReference type="GO" id="GO:0019213">
    <property type="term" value="F:deacetylase activity"/>
    <property type="evidence" value="ECO:0007669"/>
    <property type="project" value="TreeGrafter"/>
</dbReference>
<name>A0A4U3LDK3_9ACTN</name>
<dbReference type="Proteomes" id="UP000305836">
    <property type="component" value="Unassembled WGS sequence"/>
</dbReference>
<dbReference type="GO" id="GO:0005975">
    <property type="term" value="P:carbohydrate metabolic process"/>
    <property type="evidence" value="ECO:0007669"/>
    <property type="project" value="InterPro"/>
</dbReference>
<accession>A0A4U3LDK3</accession>
<keyword evidence="5" id="KW-0119">Carbohydrate metabolism</keyword>
<dbReference type="OrthoDB" id="9774177at2"/>
<evidence type="ECO:0000256" key="5">
    <source>
        <dbReference type="ARBA" id="ARBA00023277"/>
    </source>
</evidence>
<comment type="caution">
    <text evidence="6">The sequence shown here is derived from an EMBL/GenBank/DDBJ whole genome shotgun (WGS) entry which is preliminary data.</text>
</comment>
<dbReference type="Gene3D" id="3.20.20.370">
    <property type="entry name" value="Glycoside hydrolase/deacetylase"/>
    <property type="match status" value="1"/>
</dbReference>
<evidence type="ECO:0000256" key="1">
    <source>
        <dbReference type="ARBA" id="ARBA00001946"/>
    </source>
</evidence>
<keyword evidence="3" id="KW-0378">Hydrolase</keyword>
<evidence type="ECO:0000256" key="3">
    <source>
        <dbReference type="ARBA" id="ARBA00022801"/>
    </source>
</evidence>
<dbReference type="AlphaFoldDB" id="A0A4U3LDK3"/>